<organism evidence="1">
    <name type="scientific">Sesamum radiatum</name>
    <name type="common">Black benniseed</name>
    <dbReference type="NCBI Taxonomy" id="300843"/>
    <lineage>
        <taxon>Eukaryota</taxon>
        <taxon>Viridiplantae</taxon>
        <taxon>Streptophyta</taxon>
        <taxon>Embryophyta</taxon>
        <taxon>Tracheophyta</taxon>
        <taxon>Spermatophyta</taxon>
        <taxon>Magnoliopsida</taxon>
        <taxon>eudicotyledons</taxon>
        <taxon>Gunneridae</taxon>
        <taxon>Pentapetalae</taxon>
        <taxon>asterids</taxon>
        <taxon>lamiids</taxon>
        <taxon>Lamiales</taxon>
        <taxon>Pedaliaceae</taxon>
        <taxon>Sesamum</taxon>
    </lineage>
</organism>
<protein>
    <submittedName>
        <fullName evidence="1">Uncharacterized protein</fullName>
    </submittedName>
</protein>
<proteinExistence type="predicted"/>
<reference evidence="1" key="2">
    <citation type="journal article" date="2024" name="Plant">
        <title>Genomic evolution and insights into agronomic trait innovations of Sesamum species.</title>
        <authorList>
            <person name="Miao H."/>
            <person name="Wang L."/>
            <person name="Qu L."/>
            <person name="Liu H."/>
            <person name="Sun Y."/>
            <person name="Le M."/>
            <person name="Wang Q."/>
            <person name="Wei S."/>
            <person name="Zheng Y."/>
            <person name="Lin W."/>
            <person name="Duan Y."/>
            <person name="Cao H."/>
            <person name="Xiong S."/>
            <person name="Wang X."/>
            <person name="Wei L."/>
            <person name="Li C."/>
            <person name="Ma Q."/>
            <person name="Ju M."/>
            <person name="Zhao R."/>
            <person name="Li G."/>
            <person name="Mu C."/>
            <person name="Tian Q."/>
            <person name="Mei H."/>
            <person name="Zhang T."/>
            <person name="Gao T."/>
            <person name="Zhang H."/>
        </authorList>
    </citation>
    <scope>NUCLEOTIDE SEQUENCE</scope>
    <source>
        <strain evidence="1">G02</strain>
    </source>
</reference>
<dbReference type="EMBL" id="JACGWJ010000010">
    <property type="protein sequence ID" value="KAL0392973.1"/>
    <property type="molecule type" value="Genomic_DNA"/>
</dbReference>
<name>A0AAW2SMJ0_SESRA</name>
<gene>
    <name evidence="1" type="ORF">Sradi_2520100</name>
</gene>
<evidence type="ECO:0000313" key="1">
    <source>
        <dbReference type="EMBL" id="KAL0392973.1"/>
    </source>
</evidence>
<comment type="caution">
    <text evidence="1">The sequence shown here is derived from an EMBL/GenBank/DDBJ whole genome shotgun (WGS) entry which is preliminary data.</text>
</comment>
<sequence>MWDKTGEIVGETLSSHFVGHPDNRAPGEASSIRRELESMAAHEETVCVNVVKTSGCERAIEILGSFTAGLVRGLRQIKFVN</sequence>
<accession>A0AAW2SMJ0</accession>
<dbReference type="AlphaFoldDB" id="A0AAW2SMJ0"/>
<reference evidence="1" key="1">
    <citation type="submission" date="2020-06" db="EMBL/GenBank/DDBJ databases">
        <authorList>
            <person name="Li T."/>
            <person name="Hu X."/>
            <person name="Zhang T."/>
            <person name="Song X."/>
            <person name="Zhang H."/>
            <person name="Dai N."/>
            <person name="Sheng W."/>
            <person name="Hou X."/>
            <person name="Wei L."/>
        </authorList>
    </citation>
    <scope>NUCLEOTIDE SEQUENCE</scope>
    <source>
        <strain evidence="1">G02</strain>
        <tissue evidence="1">Leaf</tissue>
    </source>
</reference>